<keyword evidence="7" id="KW-0472">Membrane</keyword>
<dbReference type="Gene3D" id="2.40.170.20">
    <property type="entry name" value="TonB-dependent receptor, beta-barrel domain"/>
    <property type="match status" value="1"/>
</dbReference>
<evidence type="ECO:0000256" key="6">
    <source>
        <dbReference type="ARBA" id="ARBA00023077"/>
    </source>
</evidence>
<keyword evidence="8" id="KW-0675">Receptor</keyword>
<dbReference type="EMBL" id="ACLR01000182">
    <property type="protein sequence ID" value="EEK16295.1"/>
    <property type="molecule type" value="Genomic_DNA"/>
</dbReference>
<dbReference type="GO" id="GO:0044718">
    <property type="term" value="P:siderophore transmembrane transport"/>
    <property type="evidence" value="ECO:0007669"/>
    <property type="project" value="TreeGrafter"/>
</dbReference>
<evidence type="ECO:0000256" key="8">
    <source>
        <dbReference type="ARBA" id="ARBA00023170"/>
    </source>
</evidence>
<dbReference type="GO" id="GO:0009279">
    <property type="term" value="C:cell outer membrane"/>
    <property type="evidence" value="ECO:0007669"/>
    <property type="project" value="UniProtKB-SubCell"/>
</dbReference>
<dbReference type="RefSeq" id="WP_007365736.1">
    <property type="nucleotide sequence ID" value="NZ_ACLR01000182.1"/>
</dbReference>
<comment type="subcellular location">
    <subcellularLocation>
        <location evidence="1">Cell outer membrane</location>
        <topology evidence="1">Multi-pass membrane protein</topology>
    </subcellularLocation>
</comment>
<dbReference type="InterPro" id="IPR039426">
    <property type="entry name" value="TonB-dep_rcpt-like"/>
</dbReference>
<dbReference type="PANTHER" id="PTHR30069:SF29">
    <property type="entry name" value="HEMOGLOBIN AND HEMOGLOBIN-HAPTOGLOBIN-BINDING PROTEIN 1-RELATED"/>
    <property type="match status" value="1"/>
</dbReference>
<name>C2MD69_9PORP</name>
<dbReference type="InterPro" id="IPR000531">
    <property type="entry name" value="Beta-barrel_TonB"/>
</dbReference>
<dbReference type="STRING" id="596327.PORUE0001_0390"/>
<evidence type="ECO:0000256" key="4">
    <source>
        <dbReference type="ARBA" id="ARBA00022692"/>
    </source>
</evidence>
<evidence type="ECO:0000256" key="5">
    <source>
        <dbReference type="ARBA" id="ARBA00022729"/>
    </source>
</evidence>
<dbReference type="AlphaFoldDB" id="C2MD69"/>
<keyword evidence="12" id="KW-1185">Reference proteome</keyword>
<accession>C2MD69</accession>
<dbReference type="InterPro" id="IPR036942">
    <property type="entry name" value="Beta-barrel_TonB_sf"/>
</dbReference>
<evidence type="ECO:0000313" key="12">
    <source>
        <dbReference type="Proteomes" id="UP000003303"/>
    </source>
</evidence>
<dbReference type="SUPFAM" id="SSF56935">
    <property type="entry name" value="Porins"/>
    <property type="match status" value="1"/>
</dbReference>
<evidence type="ECO:0000256" key="1">
    <source>
        <dbReference type="ARBA" id="ARBA00004571"/>
    </source>
</evidence>
<protein>
    <recommendedName>
        <fullName evidence="10">TonB-dependent receptor-like beta-barrel domain-containing protein</fullName>
    </recommendedName>
</protein>
<comment type="caution">
    <text evidence="11">The sequence shown here is derived from an EMBL/GenBank/DDBJ whole genome shotgun (WGS) entry which is preliminary data.</text>
</comment>
<evidence type="ECO:0000313" key="11">
    <source>
        <dbReference type="EMBL" id="EEK16295.1"/>
    </source>
</evidence>
<keyword evidence="3" id="KW-1134">Transmembrane beta strand</keyword>
<proteinExistence type="predicted"/>
<dbReference type="GO" id="GO:0015344">
    <property type="term" value="F:siderophore uptake transmembrane transporter activity"/>
    <property type="evidence" value="ECO:0007669"/>
    <property type="project" value="TreeGrafter"/>
</dbReference>
<feature type="domain" description="TonB-dependent receptor-like beta-barrel" evidence="10">
    <location>
        <begin position="10"/>
        <end position="134"/>
    </location>
</feature>
<keyword evidence="2" id="KW-0813">Transport</keyword>
<sequence>METNRHFFGWSEAIRYRFTPDFLIKASYADEVRIPTSEELLGNGYSISASTDLRPEHSRGGNVGLVYRNFSPTSGQLIEAEVNAFGSYVTDMIRFMPGLIPSMSCYQNFGSIRTWGVEGEVKWDALPWLYLYGNANLPRPQRHAPTDPLDECR</sequence>
<dbReference type="PANTHER" id="PTHR30069">
    <property type="entry name" value="TONB-DEPENDENT OUTER MEMBRANE RECEPTOR"/>
    <property type="match status" value="1"/>
</dbReference>
<keyword evidence="4" id="KW-0812">Transmembrane</keyword>
<dbReference type="Proteomes" id="UP000003303">
    <property type="component" value="Unassembled WGS sequence"/>
</dbReference>
<evidence type="ECO:0000256" key="3">
    <source>
        <dbReference type="ARBA" id="ARBA00022452"/>
    </source>
</evidence>
<reference evidence="11 12" key="1">
    <citation type="submission" date="2009-04" db="EMBL/GenBank/DDBJ databases">
        <authorList>
            <person name="Sebastian Y."/>
            <person name="Madupu R."/>
            <person name="Durkin A.S."/>
            <person name="Torralba M."/>
            <person name="Methe B."/>
            <person name="Sutton G.G."/>
            <person name="Strausberg R.L."/>
            <person name="Nelson K.E."/>
        </authorList>
    </citation>
    <scope>NUCLEOTIDE SEQUENCE [LARGE SCALE GENOMIC DNA]</scope>
    <source>
        <strain evidence="11 12">60-3</strain>
    </source>
</reference>
<keyword evidence="9" id="KW-0998">Cell outer membrane</keyword>
<evidence type="ECO:0000256" key="9">
    <source>
        <dbReference type="ARBA" id="ARBA00023237"/>
    </source>
</evidence>
<evidence type="ECO:0000256" key="2">
    <source>
        <dbReference type="ARBA" id="ARBA00022448"/>
    </source>
</evidence>
<dbReference type="eggNOG" id="COG4206">
    <property type="taxonomic scope" value="Bacteria"/>
</dbReference>
<gene>
    <name evidence="11" type="ORF">PORUE0001_0390</name>
</gene>
<evidence type="ECO:0000259" key="10">
    <source>
        <dbReference type="Pfam" id="PF00593"/>
    </source>
</evidence>
<keyword evidence="5" id="KW-0732">Signal</keyword>
<dbReference type="Pfam" id="PF00593">
    <property type="entry name" value="TonB_dep_Rec_b-barrel"/>
    <property type="match status" value="1"/>
</dbReference>
<keyword evidence="6" id="KW-0798">TonB box</keyword>
<organism evidence="11 12">
    <name type="scientific">Porphyromonas uenonis 60-3</name>
    <dbReference type="NCBI Taxonomy" id="596327"/>
    <lineage>
        <taxon>Bacteria</taxon>
        <taxon>Pseudomonadati</taxon>
        <taxon>Bacteroidota</taxon>
        <taxon>Bacteroidia</taxon>
        <taxon>Bacteroidales</taxon>
        <taxon>Porphyromonadaceae</taxon>
        <taxon>Porphyromonas</taxon>
    </lineage>
</organism>
<evidence type="ECO:0000256" key="7">
    <source>
        <dbReference type="ARBA" id="ARBA00023136"/>
    </source>
</evidence>